<dbReference type="Proteomes" id="UP000250784">
    <property type="component" value="Segment"/>
</dbReference>
<dbReference type="EMBL" id="MH015256">
    <property type="protein sequence ID" value="AWY09398.1"/>
    <property type="molecule type" value="Genomic_DNA"/>
</dbReference>
<evidence type="ECO:0000313" key="1">
    <source>
        <dbReference type="EMBL" id="AWY09398.1"/>
    </source>
</evidence>
<protein>
    <submittedName>
        <fullName evidence="1">Uncharacterized protein</fullName>
    </submittedName>
</protein>
<proteinExistence type="predicted"/>
<evidence type="ECO:0000313" key="2">
    <source>
        <dbReference type="Proteomes" id="UP000250784"/>
    </source>
</evidence>
<reference evidence="1 2" key="1">
    <citation type="submission" date="2018-03" db="EMBL/GenBank/DDBJ databases">
        <title>Diverse roseophage infecting Ruegeria pomeroyi DSS-3.</title>
        <authorList>
            <person name="Zhan Y."/>
            <person name="Chen F."/>
            <person name="Wommack E."/>
            <person name="Nasko D."/>
        </authorList>
    </citation>
    <scope>NUCLEOTIDE SEQUENCE [LARGE SCALE GENOMIC DNA]</scope>
</reference>
<accession>A0A2Z4QGN5</accession>
<sequence>MSLSETKRGFRWWFFNRFGPPEVRNLIDHIDKVTEDGQFDIAIYPMGKFPFHIKLSVGEQPDPFMFATAQERYTFQIGLNYGLQVMGGSAQILSEEDYESIEQMEKKATHGGGSGRNN</sequence>
<name>A0A2Z4QGN5_9CAUD</name>
<gene>
    <name evidence="1" type="ORF">vBRpoPV13_41</name>
</gene>
<organism evidence="1 2">
    <name type="scientific">Ruegeria phage vB_RpoP-V13</name>
    <dbReference type="NCBI Taxonomy" id="2218612"/>
    <lineage>
        <taxon>Viruses</taxon>
        <taxon>Duplodnaviria</taxon>
        <taxon>Heunggongvirae</taxon>
        <taxon>Uroviricota</taxon>
        <taxon>Caudoviricetes</taxon>
        <taxon>Schitoviridae</taxon>
        <taxon>Rhodovirinae</taxon>
        <taxon>Pomeroyivirus</taxon>
        <taxon>Pomeroyivirus V13</taxon>
    </lineage>
</organism>
<keyword evidence="2" id="KW-1185">Reference proteome</keyword>